<evidence type="ECO:0000256" key="1">
    <source>
        <dbReference type="ARBA" id="ARBA00010617"/>
    </source>
</evidence>
<evidence type="ECO:0000256" key="4">
    <source>
        <dbReference type="ARBA" id="ARBA00023002"/>
    </source>
</evidence>
<gene>
    <name evidence="8" type="primary">Cyp4a14</name>
    <name evidence="8" type="ORF">LAWI1_G006360</name>
</gene>
<dbReference type="GO" id="GO:0016705">
    <property type="term" value="F:oxidoreductase activity, acting on paired donors, with incorporation or reduction of molecular oxygen"/>
    <property type="evidence" value="ECO:0007669"/>
    <property type="project" value="InterPro"/>
</dbReference>
<dbReference type="PROSITE" id="PS00086">
    <property type="entry name" value="CYTOCHROME_P450"/>
    <property type="match status" value="1"/>
</dbReference>
<dbReference type="GO" id="GO:0020037">
    <property type="term" value="F:heme binding"/>
    <property type="evidence" value="ECO:0007669"/>
    <property type="project" value="InterPro"/>
</dbReference>
<evidence type="ECO:0000256" key="3">
    <source>
        <dbReference type="ARBA" id="ARBA00022723"/>
    </source>
</evidence>
<keyword evidence="2 7" id="KW-0349">Heme</keyword>
<dbReference type="GO" id="GO:0005506">
    <property type="term" value="F:iron ion binding"/>
    <property type="evidence" value="ECO:0007669"/>
    <property type="project" value="InterPro"/>
</dbReference>
<feature type="non-terminal residue" evidence="8">
    <location>
        <position position="1"/>
    </location>
</feature>
<dbReference type="PANTHER" id="PTHR24291">
    <property type="entry name" value="CYTOCHROME P450 FAMILY 4"/>
    <property type="match status" value="1"/>
</dbReference>
<evidence type="ECO:0000256" key="7">
    <source>
        <dbReference type="RuleBase" id="RU000461"/>
    </source>
</evidence>
<dbReference type="Proteomes" id="UP000315522">
    <property type="component" value="Unassembled WGS sequence"/>
</dbReference>
<evidence type="ECO:0000256" key="2">
    <source>
        <dbReference type="ARBA" id="ARBA00022617"/>
    </source>
</evidence>
<protein>
    <submittedName>
        <fullName evidence="8">Cytochrome P450</fullName>
    </submittedName>
</protein>
<evidence type="ECO:0000313" key="8">
    <source>
        <dbReference type="EMBL" id="TVY87270.1"/>
    </source>
</evidence>
<evidence type="ECO:0000313" key="9">
    <source>
        <dbReference type="Proteomes" id="UP000315522"/>
    </source>
</evidence>
<dbReference type="InterPro" id="IPR036396">
    <property type="entry name" value="Cyt_P450_sf"/>
</dbReference>
<dbReference type="Gene3D" id="1.10.630.10">
    <property type="entry name" value="Cytochrome P450"/>
    <property type="match status" value="1"/>
</dbReference>
<dbReference type="Pfam" id="PF00067">
    <property type="entry name" value="p450"/>
    <property type="match status" value="1"/>
</dbReference>
<keyword evidence="3 7" id="KW-0479">Metal-binding</keyword>
<dbReference type="AlphaFoldDB" id="A0A559M2U4"/>
<name>A0A559M2U4_9HELO</name>
<proteinExistence type="inferred from homology"/>
<dbReference type="GO" id="GO:0004497">
    <property type="term" value="F:monooxygenase activity"/>
    <property type="evidence" value="ECO:0007669"/>
    <property type="project" value="UniProtKB-KW"/>
</dbReference>
<comment type="similarity">
    <text evidence="1 7">Belongs to the cytochrome P450 family.</text>
</comment>
<accession>A0A559M2U4</accession>
<dbReference type="InterPro" id="IPR050196">
    <property type="entry name" value="Cytochrome_P450_Monoox"/>
</dbReference>
<keyword evidence="6 7" id="KW-0503">Monooxygenase</keyword>
<dbReference type="InterPro" id="IPR001128">
    <property type="entry name" value="Cyt_P450"/>
</dbReference>
<sequence>TTKYLEEFRAQVLNNIEAVTAKTNKTILDSIVLSGVTSKDPLPKDSVLGDIFFTLLAGHEANGGTLGFIYLLMAKYPEHQKRCKRSWTTNLVGGRHGYVGAIQKEALYVFNPASFIMRKALAPVTLVDSYGGAQNPKNWDRPKVPAERSAALSDSPALYINPDRWLDEVDGDDNSSGKNRDLATWTAFGAGGRACPGKEFANIQLTSAMATLFKFYSLELVVEEKTRDE</sequence>
<evidence type="ECO:0000256" key="6">
    <source>
        <dbReference type="ARBA" id="ARBA00023033"/>
    </source>
</evidence>
<comment type="caution">
    <text evidence="8">The sequence shown here is derived from an EMBL/GenBank/DDBJ whole genome shotgun (WGS) entry which is preliminary data.</text>
</comment>
<dbReference type="EMBL" id="QGML01002595">
    <property type="protein sequence ID" value="TVY87270.1"/>
    <property type="molecule type" value="Genomic_DNA"/>
</dbReference>
<keyword evidence="9" id="KW-1185">Reference proteome</keyword>
<dbReference type="SUPFAM" id="SSF48264">
    <property type="entry name" value="Cytochrome P450"/>
    <property type="match status" value="1"/>
</dbReference>
<evidence type="ECO:0000256" key="5">
    <source>
        <dbReference type="ARBA" id="ARBA00023004"/>
    </source>
</evidence>
<organism evidence="8 9">
    <name type="scientific">Lachnellula willkommii</name>
    <dbReference type="NCBI Taxonomy" id="215461"/>
    <lineage>
        <taxon>Eukaryota</taxon>
        <taxon>Fungi</taxon>
        <taxon>Dikarya</taxon>
        <taxon>Ascomycota</taxon>
        <taxon>Pezizomycotina</taxon>
        <taxon>Leotiomycetes</taxon>
        <taxon>Helotiales</taxon>
        <taxon>Lachnaceae</taxon>
        <taxon>Lachnellula</taxon>
    </lineage>
</organism>
<feature type="non-terminal residue" evidence="8">
    <location>
        <position position="229"/>
    </location>
</feature>
<reference evidence="8 9" key="1">
    <citation type="submission" date="2018-05" db="EMBL/GenBank/DDBJ databases">
        <title>Genome sequencing and assembly of the regulated plant pathogen Lachnellula willkommii and related sister species for the development of diagnostic species identification markers.</title>
        <authorList>
            <person name="Giroux E."/>
            <person name="Bilodeau G."/>
        </authorList>
    </citation>
    <scope>NUCLEOTIDE SEQUENCE [LARGE SCALE GENOMIC DNA]</scope>
    <source>
        <strain evidence="8 9">CBS 172.35</strain>
    </source>
</reference>
<dbReference type="PANTHER" id="PTHR24291:SF50">
    <property type="entry name" value="BIFUNCTIONAL ALBAFLAVENONE MONOOXYGENASE_TERPENE SYNTHASE"/>
    <property type="match status" value="1"/>
</dbReference>
<keyword evidence="4 7" id="KW-0560">Oxidoreductase</keyword>
<keyword evidence="5 7" id="KW-0408">Iron</keyword>
<dbReference type="InterPro" id="IPR017972">
    <property type="entry name" value="Cyt_P450_CS"/>
</dbReference>